<dbReference type="STRING" id="1123308.GCA_000380085_00058"/>
<accession>A0A239SQ79</accession>
<keyword evidence="3" id="KW-0597">Phosphoprotein</keyword>
<dbReference type="FunFam" id="3.40.930.10:FF:000009">
    <property type="entry name" value="PTS system, fructose specific IIABC component"/>
    <property type="match status" value="1"/>
</dbReference>
<dbReference type="Gene3D" id="3.40.930.10">
    <property type="entry name" value="Mannitol-specific EII, Chain A"/>
    <property type="match status" value="1"/>
</dbReference>
<dbReference type="PANTHER" id="PTHR47738">
    <property type="entry name" value="PTS SYSTEM FRUCTOSE-LIKE EIIA COMPONENT-RELATED"/>
    <property type="match status" value="1"/>
</dbReference>
<keyword evidence="6" id="KW-0598">Phosphotransferase system</keyword>
<dbReference type="GO" id="GO:0005737">
    <property type="term" value="C:cytoplasm"/>
    <property type="evidence" value="ECO:0007669"/>
    <property type="project" value="UniProtKB-SubCell"/>
</dbReference>
<evidence type="ECO:0000256" key="2">
    <source>
        <dbReference type="ARBA" id="ARBA00022448"/>
    </source>
</evidence>
<dbReference type="NCBIfam" id="TIGR00848">
    <property type="entry name" value="fruA"/>
    <property type="match status" value="1"/>
</dbReference>
<dbReference type="InterPro" id="IPR004715">
    <property type="entry name" value="PTS_IIA_fruc"/>
</dbReference>
<protein>
    <submittedName>
        <fullName evidence="8">PTS system transporter protein</fullName>
    </submittedName>
</protein>
<proteinExistence type="predicted"/>
<sequence length="159" mass="17758">MVKIISEDSINLSLEGDDKNVVIKNLAKQIYNTGVISDLEIYYQSVLEREEMVSTGIGFNIAIPHGKSSAVNTCAVGFARLVNDLDWQSLDGEPVKMIFLLAIPEECAGNEHLKIIAALSRQLIHEEFRQKLENLMDKKSIAELINGSLKHIDIVYESE</sequence>
<dbReference type="PROSITE" id="PS51094">
    <property type="entry name" value="PTS_EIIA_TYPE_2"/>
    <property type="match status" value="1"/>
</dbReference>
<evidence type="ECO:0000256" key="4">
    <source>
        <dbReference type="ARBA" id="ARBA00022597"/>
    </source>
</evidence>
<dbReference type="SUPFAM" id="SSF55804">
    <property type="entry name" value="Phoshotransferase/anion transport protein"/>
    <property type="match status" value="1"/>
</dbReference>
<dbReference type="RefSeq" id="WP_018372611.1">
    <property type="nucleotide sequence ID" value="NZ_LT906439.1"/>
</dbReference>
<evidence type="ECO:0000313" key="9">
    <source>
        <dbReference type="Proteomes" id="UP000215185"/>
    </source>
</evidence>
<dbReference type="CDD" id="cd00211">
    <property type="entry name" value="PTS_IIA_fru"/>
    <property type="match status" value="1"/>
</dbReference>
<dbReference type="Proteomes" id="UP000215185">
    <property type="component" value="Chromosome 1"/>
</dbReference>
<dbReference type="InterPro" id="IPR051541">
    <property type="entry name" value="PTS_SugarTrans_NitroReg"/>
</dbReference>
<reference evidence="8 9" key="1">
    <citation type="submission" date="2017-06" db="EMBL/GenBank/DDBJ databases">
        <authorList>
            <consortium name="Pathogen Informatics"/>
        </authorList>
    </citation>
    <scope>NUCLEOTIDE SEQUENCE [LARGE SCALE GENOMIC DNA]</scope>
    <source>
        <strain evidence="8 9">NCTC13788</strain>
    </source>
</reference>
<dbReference type="GO" id="GO:0016020">
    <property type="term" value="C:membrane"/>
    <property type="evidence" value="ECO:0007669"/>
    <property type="project" value="InterPro"/>
</dbReference>
<dbReference type="GO" id="GO:0009401">
    <property type="term" value="P:phosphoenolpyruvate-dependent sugar phosphotransferase system"/>
    <property type="evidence" value="ECO:0007669"/>
    <property type="project" value="UniProtKB-KW"/>
</dbReference>
<evidence type="ECO:0000256" key="6">
    <source>
        <dbReference type="ARBA" id="ARBA00022683"/>
    </source>
</evidence>
<dbReference type="EMBL" id="LT906439">
    <property type="protein sequence ID" value="SNU87615.1"/>
    <property type="molecule type" value="Genomic_DNA"/>
</dbReference>
<evidence type="ECO:0000256" key="3">
    <source>
        <dbReference type="ARBA" id="ARBA00022553"/>
    </source>
</evidence>
<keyword evidence="9" id="KW-1185">Reference proteome</keyword>
<gene>
    <name evidence="8" type="primary">manP_2</name>
    <name evidence="8" type="ORF">SAMEA4412692_00715</name>
</gene>
<dbReference type="AlphaFoldDB" id="A0A239SQ79"/>
<organism evidence="8 9">
    <name type="scientific">Streptococcus merionis</name>
    <dbReference type="NCBI Taxonomy" id="400065"/>
    <lineage>
        <taxon>Bacteria</taxon>
        <taxon>Bacillati</taxon>
        <taxon>Bacillota</taxon>
        <taxon>Bacilli</taxon>
        <taxon>Lactobacillales</taxon>
        <taxon>Streptococcaceae</taxon>
        <taxon>Streptococcus</taxon>
    </lineage>
</organism>
<comment type="subcellular location">
    <subcellularLocation>
        <location evidence="1">Cytoplasm</location>
    </subcellularLocation>
</comment>
<dbReference type="PANTHER" id="PTHR47738:SF2">
    <property type="entry name" value="PTS SYSTEM FRUCTOSE-LIKE EIIA COMPONENT"/>
    <property type="match status" value="1"/>
</dbReference>
<dbReference type="Pfam" id="PF00359">
    <property type="entry name" value="PTS_EIIA_2"/>
    <property type="match status" value="1"/>
</dbReference>
<keyword evidence="5" id="KW-0808">Transferase</keyword>
<dbReference type="eggNOG" id="COG1762">
    <property type="taxonomic scope" value="Bacteria"/>
</dbReference>
<dbReference type="KEGG" id="smen:SAMEA4412692_0715"/>
<dbReference type="InterPro" id="IPR002178">
    <property type="entry name" value="PTS_EIIA_type-2_dom"/>
</dbReference>
<keyword evidence="4" id="KW-0762">Sugar transport</keyword>
<evidence type="ECO:0000256" key="1">
    <source>
        <dbReference type="ARBA" id="ARBA00004496"/>
    </source>
</evidence>
<dbReference type="GO" id="GO:0008982">
    <property type="term" value="F:protein-N(PI)-phosphohistidine-sugar phosphotransferase activity"/>
    <property type="evidence" value="ECO:0007669"/>
    <property type="project" value="InterPro"/>
</dbReference>
<evidence type="ECO:0000256" key="5">
    <source>
        <dbReference type="ARBA" id="ARBA00022679"/>
    </source>
</evidence>
<feature type="domain" description="PTS EIIA type-2" evidence="7">
    <location>
        <begin position="3"/>
        <end position="148"/>
    </location>
</feature>
<keyword evidence="2" id="KW-0813">Transport</keyword>
<dbReference type="InterPro" id="IPR016152">
    <property type="entry name" value="PTrfase/Anion_transptr"/>
</dbReference>
<dbReference type="OrthoDB" id="95460at2"/>
<name>A0A239SQ79_9STRE</name>
<dbReference type="PROSITE" id="PS00372">
    <property type="entry name" value="PTS_EIIA_TYPE_2_HIS"/>
    <property type="match status" value="1"/>
</dbReference>
<evidence type="ECO:0000259" key="7">
    <source>
        <dbReference type="PROSITE" id="PS51094"/>
    </source>
</evidence>
<evidence type="ECO:0000313" key="8">
    <source>
        <dbReference type="EMBL" id="SNU87615.1"/>
    </source>
</evidence>